<dbReference type="PANTHER" id="PTHR10015">
    <property type="entry name" value="HEAT SHOCK TRANSCRIPTION FACTOR"/>
    <property type="match status" value="1"/>
</dbReference>
<gene>
    <name evidence="8" type="ORF">QVD17_25913</name>
</gene>
<evidence type="ECO:0000256" key="2">
    <source>
        <dbReference type="ARBA" id="ARBA00023016"/>
    </source>
</evidence>
<dbReference type="EMBL" id="JAUHHV010000007">
    <property type="protein sequence ID" value="KAK1416796.1"/>
    <property type="molecule type" value="Genomic_DNA"/>
</dbReference>
<feature type="compositionally biased region" description="Polar residues" evidence="6">
    <location>
        <begin position="375"/>
        <end position="386"/>
    </location>
</feature>
<dbReference type="GO" id="GO:0043565">
    <property type="term" value="F:sequence-specific DNA binding"/>
    <property type="evidence" value="ECO:0007669"/>
    <property type="project" value="InterPro"/>
</dbReference>
<dbReference type="InterPro" id="IPR000232">
    <property type="entry name" value="HSF_DNA-bd"/>
</dbReference>
<evidence type="ECO:0000313" key="9">
    <source>
        <dbReference type="Proteomes" id="UP001229421"/>
    </source>
</evidence>
<reference evidence="8" key="1">
    <citation type="journal article" date="2023" name="bioRxiv">
        <title>Improved chromosome-level genome assembly for marigold (Tagetes erecta).</title>
        <authorList>
            <person name="Jiang F."/>
            <person name="Yuan L."/>
            <person name="Wang S."/>
            <person name="Wang H."/>
            <person name="Xu D."/>
            <person name="Wang A."/>
            <person name="Fan W."/>
        </authorList>
    </citation>
    <scope>NUCLEOTIDE SEQUENCE</scope>
    <source>
        <strain evidence="8">WSJ</strain>
        <tissue evidence="8">Leaf</tissue>
    </source>
</reference>
<comment type="caution">
    <text evidence="8">The sequence shown here is derived from an EMBL/GenBank/DDBJ whole genome shotgun (WGS) entry which is preliminary data.</text>
</comment>
<evidence type="ECO:0000256" key="5">
    <source>
        <dbReference type="RuleBase" id="RU004020"/>
    </source>
</evidence>
<protein>
    <recommendedName>
        <fullName evidence="7">HSF-type DNA-binding domain-containing protein</fullName>
    </recommendedName>
</protein>
<organism evidence="8 9">
    <name type="scientific">Tagetes erecta</name>
    <name type="common">African marigold</name>
    <dbReference type="NCBI Taxonomy" id="13708"/>
    <lineage>
        <taxon>Eukaryota</taxon>
        <taxon>Viridiplantae</taxon>
        <taxon>Streptophyta</taxon>
        <taxon>Embryophyta</taxon>
        <taxon>Tracheophyta</taxon>
        <taxon>Spermatophyta</taxon>
        <taxon>Magnoliopsida</taxon>
        <taxon>eudicotyledons</taxon>
        <taxon>Gunneridae</taxon>
        <taxon>Pentapetalae</taxon>
        <taxon>asterids</taxon>
        <taxon>campanulids</taxon>
        <taxon>Asterales</taxon>
        <taxon>Asteraceae</taxon>
        <taxon>Asteroideae</taxon>
        <taxon>Heliantheae alliance</taxon>
        <taxon>Tageteae</taxon>
        <taxon>Tagetes</taxon>
    </lineage>
</organism>
<sequence length="436" mass="50667">MESIEALENNIKLWNDKVLKLKDQQEITKNYLTNSINNLQIANEHLQKMEIFMADANANPKFINQIMTGFENEQELRKYLPFMIQTLKLLSNKPNLVFVNKLFKMVNDPNTNSIIAWSKSGTSFFIKDKELLQDYVQERLNIIIKTFYKSLNDFGFRCVDKFLCEYSHEHFQRDNKYMLKYITSMRKIPTVKRIMQSDMEEELKRLKFFQDKLKVNISNIKEKEQITKCDVLSVKRCLENASEIIAQKAKEERRVELPSVDPQQQADEIRKLKQDDGGQQGLGSIKNGVNADIEKISQYLNKLNVQILNLEQGYPFIEDQLAAIERMLPGTDKKLEEIASSMNKLFINPKANLRKRSQESNKNLESETKKACIHSSESPGQATNANSRIANNEELTSNFEAQELSNIFHYLMENDTFPDTDVNHDDLMPWIKALEG</sequence>
<dbReference type="PANTHER" id="PTHR10015:SF427">
    <property type="entry name" value="HEAT SHOCK FACTOR PROTEIN"/>
    <property type="match status" value="1"/>
</dbReference>
<keyword evidence="2" id="KW-0346">Stress response</keyword>
<dbReference type="SMART" id="SM00415">
    <property type="entry name" value="HSF"/>
    <property type="match status" value="1"/>
</dbReference>
<dbReference type="Proteomes" id="UP001229421">
    <property type="component" value="Unassembled WGS sequence"/>
</dbReference>
<evidence type="ECO:0000313" key="8">
    <source>
        <dbReference type="EMBL" id="KAK1416796.1"/>
    </source>
</evidence>
<proteinExistence type="inferred from homology"/>
<keyword evidence="3" id="KW-0238">DNA-binding</keyword>
<dbReference type="InterPro" id="IPR036388">
    <property type="entry name" value="WH-like_DNA-bd_sf"/>
</dbReference>
<feature type="region of interest" description="Disordered" evidence="6">
    <location>
        <begin position="356"/>
        <end position="386"/>
    </location>
</feature>
<comment type="subcellular location">
    <subcellularLocation>
        <location evidence="1">Nucleus</location>
    </subcellularLocation>
</comment>
<evidence type="ECO:0000256" key="4">
    <source>
        <dbReference type="ARBA" id="ARBA00023242"/>
    </source>
</evidence>
<dbReference type="GO" id="GO:0003700">
    <property type="term" value="F:DNA-binding transcription factor activity"/>
    <property type="evidence" value="ECO:0007669"/>
    <property type="project" value="InterPro"/>
</dbReference>
<evidence type="ECO:0000256" key="6">
    <source>
        <dbReference type="SAM" id="MobiDB-lite"/>
    </source>
</evidence>
<dbReference type="GO" id="GO:0005634">
    <property type="term" value="C:nucleus"/>
    <property type="evidence" value="ECO:0007669"/>
    <property type="project" value="UniProtKB-SubCell"/>
</dbReference>
<keyword evidence="9" id="KW-1185">Reference proteome</keyword>
<dbReference type="Pfam" id="PF00447">
    <property type="entry name" value="HSF_DNA-bind"/>
    <property type="match status" value="1"/>
</dbReference>
<feature type="compositionally biased region" description="Basic and acidic residues" evidence="6">
    <location>
        <begin position="356"/>
        <end position="370"/>
    </location>
</feature>
<dbReference type="Gene3D" id="1.10.10.10">
    <property type="entry name" value="Winged helix-like DNA-binding domain superfamily/Winged helix DNA-binding domain"/>
    <property type="match status" value="1"/>
</dbReference>
<comment type="similarity">
    <text evidence="5">Belongs to the HSF family.</text>
</comment>
<accession>A0AAD8K8B6</accession>
<evidence type="ECO:0000256" key="1">
    <source>
        <dbReference type="ARBA" id="ARBA00004123"/>
    </source>
</evidence>
<name>A0AAD8K8B6_TARER</name>
<dbReference type="PRINTS" id="PR00056">
    <property type="entry name" value="HSFDOMAIN"/>
</dbReference>
<evidence type="ECO:0000256" key="3">
    <source>
        <dbReference type="ARBA" id="ARBA00023125"/>
    </source>
</evidence>
<dbReference type="AlphaFoldDB" id="A0AAD8K8B6"/>
<feature type="domain" description="HSF-type DNA-binding" evidence="7">
    <location>
        <begin position="94"/>
        <end position="187"/>
    </location>
</feature>
<dbReference type="InterPro" id="IPR036390">
    <property type="entry name" value="WH_DNA-bd_sf"/>
</dbReference>
<evidence type="ECO:0000259" key="7">
    <source>
        <dbReference type="SMART" id="SM00415"/>
    </source>
</evidence>
<dbReference type="SUPFAM" id="SSF46785">
    <property type="entry name" value="Winged helix' DNA-binding domain"/>
    <property type="match status" value="1"/>
</dbReference>
<keyword evidence="4" id="KW-0539">Nucleus</keyword>